<evidence type="ECO:0000313" key="3">
    <source>
        <dbReference type="Proteomes" id="UP000250266"/>
    </source>
</evidence>
<keyword evidence="3" id="KW-1185">Reference proteome</keyword>
<gene>
    <name evidence="2" type="ORF">K432DRAFT_297195</name>
</gene>
<dbReference type="OrthoDB" id="5360701at2759"/>
<accession>A0A8E2EAX9</accession>
<keyword evidence="1" id="KW-0472">Membrane</keyword>
<feature type="transmembrane region" description="Helical" evidence="1">
    <location>
        <begin position="311"/>
        <end position="334"/>
    </location>
</feature>
<feature type="transmembrane region" description="Helical" evidence="1">
    <location>
        <begin position="278"/>
        <end position="299"/>
    </location>
</feature>
<proteinExistence type="predicted"/>
<organism evidence="2 3">
    <name type="scientific">Lepidopterella palustris CBS 459.81</name>
    <dbReference type="NCBI Taxonomy" id="1314670"/>
    <lineage>
        <taxon>Eukaryota</taxon>
        <taxon>Fungi</taxon>
        <taxon>Dikarya</taxon>
        <taxon>Ascomycota</taxon>
        <taxon>Pezizomycotina</taxon>
        <taxon>Dothideomycetes</taxon>
        <taxon>Pleosporomycetidae</taxon>
        <taxon>Mytilinidiales</taxon>
        <taxon>Argynnaceae</taxon>
        <taxon>Lepidopterella</taxon>
    </lineage>
</organism>
<keyword evidence="1" id="KW-0812">Transmembrane</keyword>
<keyword evidence="1" id="KW-1133">Transmembrane helix</keyword>
<evidence type="ECO:0000256" key="1">
    <source>
        <dbReference type="SAM" id="Phobius"/>
    </source>
</evidence>
<dbReference type="Proteomes" id="UP000250266">
    <property type="component" value="Unassembled WGS sequence"/>
</dbReference>
<sequence>MKPTNLSLRRQSKPVCQLCDYILRQPVQRRRFLTSSTLYKTSTPRQPQPPHGLYPRLVARKSTSANPETFNSTISGHSSTQHASEVSIELEKASNLVQAILKSTAIPTEETTLSALRACESAAHLLTDLNQRPNNASSSLSTNPTSAVLGLHPPPDTTTAQTDYLSSLAYSLLKHPPVYITPSILSAYITTQSILHRPATFPEAFSLYARKPIPKPSTSPIQYRTQSTTAVTAAIPSPIAAAALSAAIAARSLPLALSVIETSYRAPAFRRAKLLRKALPPLVGATLAPVAAYTLASQLSMYQNTMDGSTATMIAFAGILTYVSATATIGVVAVTTANDQMERVTWATGMPLRERWLREEERAAIDRVAGAWGFKELWKRGEEEGEDWEFLREWIGVRGMVLDKTELLEGME</sequence>
<dbReference type="AlphaFoldDB" id="A0A8E2EAX9"/>
<name>A0A8E2EAX9_9PEZI</name>
<evidence type="ECO:0000313" key="2">
    <source>
        <dbReference type="EMBL" id="OCK80662.1"/>
    </source>
</evidence>
<protein>
    <submittedName>
        <fullName evidence="2">Uncharacterized protein</fullName>
    </submittedName>
</protein>
<dbReference type="EMBL" id="KV744951">
    <property type="protein sequence ID" value="OCK80662.1"/>
    <property type="molecule type" value="Genomic_DNA"/>
</dbReference>
<reference evidence="2 3" key="1">
    <citation type="journal article" date="2016" name="Nat. Commun.">
        <title>Ectomycorrhizal ecology is imprinted in the genome of the dominant symbiotic fungus Cenococcum geophilum.</title>
        <authorList>
            <consortium name="DOE Joint Genome Institute"/>
            <person name="Peter M."/>
            <person name="Kohler A."/>
            <person name="Ohm R.A."/>
            <person name="Kuo A."/>
            <person name="Krutzmann J."/>
            <person name="Morin E."/>
            <person name="Arend M."/>
            <person name="Barry K.W."/>
            <person name="Binder M."/>
            <person name="Choi C."/>
            <person name="Clum A."/>
            <person name="Copeland A."/>
            <person name="Grisel N."/>
            <person name="Haridas S."/>
            <person name="Kipfer T."/>
            <person name="LaButti K."/>
            <person name="Lindquist E."/>
            <person name="Lipzen A."/>
            <person name="Maire R."/>
            <person name="Meier B."/>
            <person name="Mihaltcheva S."/>
            <person name="Molinier V."/>
            <person name="Murat C."/>
            <person name="Poggeler S."/>
            <person name="Quandt C.A."/>
            <person name="Sperisen C."/>
            <person name="Tritt A."/>
            <person name="Tisserant E."/>
            <person name="Crous P.W."/>
            <person name="Henrissat B."/>
            <person name="Nehls U."/>
            <person name="Egli S."/>
            <person name="Spatafora J.W."/>
            <person name="Grigoriev I.V."/>
            <person name="Martin F.M."/>
        </authorList>
    </citation>
    <scope>NUCLEOTIDE SEQUENCE [LARGE SCALE GENOMIC DNA]</scope>
    <source>
        <strain evidence="2 3">CBS 459.81</strain>
    </source>
</reference>